<proteinExistence type="predicted"/>
<dbReference type="InterPro" id="IPR050167">
    <property type="entry name" value="Ser_Thr_protein_kinase"/>
</dbReference>
<dbReference type="EMBL" id="ML213512">
    <property type="protein sequence ID" value="TFK50761.1"/>
    <property type="molecule type" value="Genomic_DNA"/>
</dbReference>
<dbReference type="Gene3D" id="1.10.510.10">
    <property type="entry name" value="Transferase(Phosphotransferase) domain 1"/>
    <property type="match status" value="1"/>
</dbReference>
<keyword evidence="3" id="KW-0808">Transferase</keyword>
<feature type="compositionally biased region" description="Basic and acidic residues" evidence="1">
    <location>
        <begin position="17"/>
        <end position="26"/>
    </location>
</feature>
<protein>
    <submittedName>
        <fullName evidence="3">Kinase-like protein</fullName>
    </submittedName>
</protein>
<feature type="compositionally biased region" description="Acidic residues" evidence="1">
    <location>
        <begin position="562"/>
        <end position="571"/>
    </location>
</feature>
<dbReference type="PANTHER" id="PTHR23257">
    <property type="entry name" value="SERINE-THREONINE PROTEIN KINASE"/>
    <property type="match status" value="1"/>
</dbReference>
<dbReference type="Gene3D" id="1.20.930.20">
    <property type="entry name" value="Adaptor protein Cbl, N-terminal domain"/>
    <property type="match status" value="1"/>
</dbReference>
<evidence type="ECO:0000313" key="3">
    <source>
        <dbReference type="EMBL" id="TFK50761.1"/>
    </source>
</evidence>
<dbReference type="InterPro" id="IPR059179">
    <property type="entry name" value="MLKL-like_MCAfunc"/>
</dbReference>
<dbReference type="PROSITE" id="PS50011">
    <property type="entry name" value="PROTEIN_KINASE_DOM"/>
    <property type="match status" value="1"/>
</dbReference>
<dbReference type="AlphaFoldDB" id="A0A5C3NA99"/>
<dbReference type="GO" id="GO:0004672">
    <property type="term" value="F:protein kinase activity"/>
    <property type="evidence" value="ECO:0007669"/>
    <property type="project" value="InterPro"/>
</dbReference>
<dbReference type="InterPro" id="IPR036537">
    <property type="entry name" value="Adaptor_Cbl_N_dom_sf"/>
</dbReference>
<dbReference type="SUPFAM" id="SSF56112">
    <property type="entry name" value="Protein kinase-like (PK-like)"/>
    <property type="match status" value="1"/>
</dbReference>
<dbReference type="Proteomes" id="UP000305948">
    <property type="component" value="Unassembled WGS sequence"/>
</dbReference>
<keyword evidence="3" id="KW-0418">Kinase</keyword>
<dbReference type="GO" id="GO:0005524">
    <property type="term" value="F:ATP binding"/>
    <property type="evidence" value="ECO:0007669"/>
    <property type="project" value="InterPro"/>
</dbReference>
<feature type="compositionally biased region" description="Basic and acidic residues" evidence="1">
    <location>
        <begin position="538"/>
        <end position="550"/>
    </location>
</feature>
<accession>A0A5C3NA99</accession>
<name>A0A5C3NA99_9AGAM</name>
<reference evidence="3 4" key="1">
    <citation type="journal article" date="2019" name="Nat. Ecol. Evol.">
        <title>Megaphylogeny resolves global patterns of mushroom evolution.</title>
        <authorList>
            <person name="Varga T."/>
            <person name="Krizsan K."/>
            <person name="Foldi C."/>
            <person name="Dima B."/>
            <person name="Sanchez-Garcia M."/>
            <person name="Sanchez-Ramirez S."/>
            <person name="Szollosi G.J."/>
            <person name="Szarkandi J.G."/>
            <person name="Papp V."/>
            <person name="Albert L."/>
            <person name="Andreopoulos W."/>
            <person name="Angelini C."/>
            <person name="Antonin V."/>
            <person name="Barry K.W."/>
            <person name="Bougher N.L."/>
            <person name="Buchanan P."/>
            <person name="Buyck B."/>
            <person name="Bense V."/>
            <person name="Catcheside P."/>
            <person name="Chovatia M."/>
            <person name="Cooper J."/>
            <person name="Damon W."/>
            <person name="Desjardin D."/>
            <person name="Finy P."/>
            <person name="Geml J."/>
            <person name="Haridas S."/>
            <person name="Hughes K."/>
            <person name="Justo A."/>
            <person name="Karasinski D."/>
            <person name="Kautmanova I."/>
            <person name="Kiss B."/>
            <person name="Kocsube S."/>
            <person name="Kotiranta H."/>
            <person name="LaButti K.M."/>
            <person name="Lechner B.E."/>
            <person name="Liimatainen K."/>
            <person name="Lipzen A."/>
            <person name="Lukacs Z."/>
            <person name="Mihaltcheva S."/>
            <person name="Morgado L.N."/>
            <person name="Niskanen T."/>
            <person name="Noordeloos M.E."/>
            <person name="Ohm R.A."/>
            <person name="Ortiz-Santana B."/>
            <person name="Ovrebo C."/>
            <person name="Racz N."/>
            <person name="Riley R."/>
            <person name="Savchenko A."/>
            <person name="Shiryaev A."/>
            <person name="Soop K."/>
            <person name="Spirin V."/>
            <person name="Szebenyi C."/>
            <person name="Tomsovsky M."/>
            <person name="Tulloss R.E."/>
            <person name="Uehling J."/>
            <person name="Grigoriev I.V."/>
            <person name="Vagvolgyi C."/>
            <person name="Papp T."/>
            <person name="Martin F.M."/>
            <person name="Miettinen O."/>
            <person name="Hibbett D.S."/>
            <person name="Nagy L.G."/>
        </authorList>
    </citation>
    <scope>NUCLEOTIDE SEQUENCE [LARGE SCALE GENOMIC DNA]</scope>
    <source>
        <strain evidence="3 4">OMC1185</strain>
    </source>
</reference>
<dbReference type="InterPro" id="IPR000719">
    <property type="entry name" value="Prot_kinase_dom"/>
</dbReference>
<dbReference type="CDD" id="cd21037">
    <property type="entry name" value="MLKL_NTD"/>
    <property type="match status" value="1"/>
</dbReference>
<evidence type="ECO:0000256" key="1">
    <source>
        <dbReference type="SAM" id="MobiDB-lite"/>
    </source>
</evidence>
<dbReference type="STRING" id="5364.A0A5C3NA99"/>
<keyword evidence="4" id="KW-1185">Reference proteome</keyword>
<evidence type="ECO:0000313" key="4">
    <source>
        <dbReference type="Proteomes" id="UP000305948"/>
    </source>
</evidence>
<dbReference type="GO" id="GO:0005737">
    <property type="term" value="C:cytoplasm"/>
    <property type="evidence" value="ECO:0007669"/>
    <property type="project" value="TreeGrafter"/>
</dbReference>
<feature type="compositionally biased region" description="Basic residues" evidence="1">
    <location>
        <begin position="1"/>
        <end position="13"/>
    </location>
</feature>
<organism evidence="3 4">
    <name type="scientific">Heliocybe sulcata</name>
    <dbReference type="NCBI Taxonomy" id="5364"/>
    <lineage>
        <taxon>Eukaryota</taxon>
        <taxon>Fungi</taxon>
        <taxon>Dikarya</taxon>
        <taxon>Basidiomycota</taxon>
        <taxon>Agaricomycotina</taxon>
        <taxon>Agaricomycetes</taxon>
        <taxon>Gloeophyllales</taxon>
        <taxon>Gloeophyllaceae</taxon>
        <taxon>Heliocybe</taxon>
    </lineage>
</organism>
<feature type="region of interest" description="Disordered" evidence="1">
    <location>
        <begin position="1"/>
        <end position="31"/>
    </location>
</feature>
<gene>
    <name evidence="3" type="ORF">OE88DRAFT_1735521</name>
</gene>
<dbReference type="OrthoDB" id="4062651at2759"/>
<evidence type="ECO:0000259" key="2">
    <source>
        <dbReference type="PROSITE" id="PS50011"/>
    </source>
</evidence>
<feature type="region of interest" description="Disordered" evidence="1">
    <location>
        <begin position="530"/>
        <end position="612"/>
    </location>
</feature>
<dbReference type="InterPro" id="IPR011009">
    <property type="entry name" value="Kinase-like_dom_sf"/>
</dbReference>
<sequence>MPHPRFSLRRRPSTAKNEPDSNKPDVDGSVSSMKYLKKDEPGLQTIIDLTADIFRSSQRLRSNRHAALKLCERLSSSRDTLAKKLKWRRLSPETESAVLEYQELLKRIISELEGWAKLTLPYAFLQQDSIASKIESFHNDLTHCLEKVRLPSSPNDADWEAGVRQVKEADQADMTSNLLALRQQMDDLTHFLLEEPLGGLQLEGAVNEALRELPDHDPANPRKSLSRLLKEAATVSPDINVARDDIEYGDKADWERIVAENFKDKTSPLEYSYSTATYRRCSGLLVKKIAMPSWNNPQVLERVRKAAENWSRVLRHDERYNLPIYGYWIDYNMNVLFDGYAYSSALNYIKECPWQSALPILRDAAKGLSVLHRLNIMHTGIRGCNIFVDAFGKAFLSESGLSHIVRDYDFNGHCNTVPYRWDGPEVLLEGRDEKTRRCIESDIWSFGMTVYELLARNVPYHEKGQIKSRFQLGNQVICGLRPMRPYDDKEAFERGLDDELWEFLEVRCWKVKPERRCSIDSAVEFLESRIRQMPPEDDGQHKGIETHADDSNNVNSVPYEPLDAEDEEDPFPPDRQPSPPSIFRQGSVSDVSSDLGAPVVSKNSECTTSEHT</sequence>
<feature type="compositionally biased region" description="Polar residues" evidence="1">
    <location>
        <begin position="601"/>
        <end position="612"/>
    </location>
</feature>
<feature type="domain" description="Protein kinase" evidence="2">
    <location>
        <begin position="260"/>
        <end position="530"/>
    </location>
</feature>
<dbReference type="GO" id="GO:0007166">
    <property type="term" value="P:cell surface receptor signaling pathway"/>
    <property type="evidence" value="ECO:0007669"/>
    <property type="project" value="InterPro"/>
</dbReference>
<dbReference type="Pfam" id="PF00069">
    <property type="entry name" value="Pkinase"/>
    <property type="match status" value="1"/>
</dbReference>